<keyword evidence="3" id="KW-1185">Reference proteome</keyword>
<dbReference type="PATRIC" id="fig|1219045.3.peg.2263"/>
<evidence type="ECO:0000259" key="1">
    <source>
        <dbReference type="Pfam" id="PF09949"/>
    </source>
</evidence>
<dbReference type="InterPro" id="IPR019236">
    <property type="entry name" value="APP1_cat"/>
</dbReference>
<accession>A0A086P959</accession>
<gene>
    <name evidence="2" type="ORF">BV98_002223</name>
</gene>
<sequence>MNEQLSLTGTFLRAAAAGLESDIDRFEDLLFKNDDLAGKVRLLSYAGYRNAHELCVSGRVVRYREPLDAGEGTLSRLRAMMAIYNSEEVPGVCVRCHACGGTAETRSDEEGYFSFALPIDKPLPDATSWESATLWTPEQEAQSASIRVPIMAPAADDHWGVISDIDDTIIETGATNFVKNWRRVLVDQPDDRLAVPGAAKLYQMIAHDHQEPVRPFFYVSSSPWNLYGFIAEFMGLNGIPHGPMFLTDYGIDRDKLLKVAHGTHKLAAIEAILSFYPQLRFLLIGDNGQHDVEIYARAVQDFPGRVAAVFIRDVEGSCKQGTKAGLLNGIEADGIPVYCGAGFNDALTAAKELELDRPLEAAKAISAKDLRP</sequence>
<name>A0A086P959_SPHHM</name>
<dbReference type="GO" id="GO:0008195">
    <property type="term" value="F:phosphatidate phosphatase activity"/>
    <property type="evidence" value="ECO:0007669"/>
    <property type="project" value="InterPro"/>
</dbReference>
<dbReference type="AlphaFoldDB" id="A0A086P959"/>
<protein>
    <recommendedName>
        <fullName evidence="1">Phosphatidate phosphatase APP1 catalytic domain-containing protein</fullName>
    </recommendedName>
</protein>
<dbReference type="PANTHER" id="PTHR28208">
    <property type="entry name" value="PHOSPHATIDATE PHOSPHATASE APP1"/>
    <property type="match status" value="1"/>
</dbReference>
<dbReference type="STRING" id="76947.GCA_002080435_03938"/>
<dbReference type="InterPro" id="IPR052935">
    <property type="entry name" value="Mg2+_PAP"/>
</dbReference>
<feature type="domain" description="Phosphatidate phosphatase APP1 catalytic" evidence="1">
    <location>
        <begin position="159"/>
        <end position="313"/>
    </location>
</feature>
<dbReference type="Proteomes" id="UP000024284">
    <property type="component" value="Unassembled WGS sequence"/>
</dbReference>
<dbReference type="RefSeq" id="WP_051908256.1">
    <property type="nucleotide sequence ID" value="NZ_BCZD01000046.1"/>
</dbReference>
<dbReference type="eggNOG" id="COG4850">
    <property type="taxonomic scope" value="Bacteria"/>
</dbReference>
<proteinExistence type="predicted"/>
<reference evidence="2" key="1">
    <citation type="submission" date="2014-08" db="EMBL/GenBank/DDBJ databases">
        <title>Draft genome sequences of Sphingobium herbicidovorans.</title>
        <authorList>
            <person name="Gan H.M."/>
            <person name="Gan H.Y."/>
            <person name="Savka M.A."/>
        </authorList>
    </citation>
    <scope>NUCLEOTIDE SEQUENCE [LARGE SCALE GENOMIC DNA]</scope>
    <source>
        <strain evidence="2">NBRC 16415</strain>
    </source>
</reference>
<evidence type="ECO:0000313" key="3">
    <source>
        <dbReference type="Proteomes" id="UP000024284"/>
    </source>
</evidence>
<evidence type="ECO:0000313" key="2">
    <source>
        <dbReference type="EMBL" id="KFG89927.1"/>
    </source>
</evidence>
<dbReference type="EMBL" id="JFZA02000018">
    <property type="protein sequence ID" value="KFG89927.1"/>
    <property type="molecule type" value="Genomic_DNA"/>
</dbReference>
<comment type="caution">
    <text evidence="2">The sequence shown here is derived from an EMBL/GenBank/DDBJ whole genome shotgun (WGS) entry which is preliminary data.</text>
</comment>
<organism evidence="2 3">
    <name type="scientific">Sphingobium herbicidovorans (strain ATCC 700291 / DSM 11019 / CCUG 56400 / KCTC 2939 / LMG 18315 / NBRC 16415 / MH)</name>
    <name type="common">Sphingomonas herbicidovorans</name>
    <dbReference type="NCBI Taxonomy" id="1219045"/>
    <lineage>
        <taxon>Bacteria</taxon>
        <taxon>Pseudomonadati</taxon>
        <taxon>Pseudomonadota</taxon>
        <taxon>Alphaproteobacteria</taxon>
        <taxon>Sphingomonadales</taxon>
        <taxon>Sphingomonadaceae</taxon>
        <taxon>Sphingobium</taxon>
    </lineage>
</organism>
<dbReference type="Pfam" id="PF09949">
    <property type="entry name" value="APP1_cat"/>
    <property type="match status" value="1"/>
</dbReference>
<dbReference type="OrthoDB" id="9789875at2"/>
<dbReference type="PANTHER" id="PTHR28208:SF3">
    <property type="entry name" value="PHOSPHATIDATE PHOSPHATASE APP1"/>
    <property type="match status" value="1"/>
</dbReference>